<proteinExistence type="predicted"/>
<dbReference type="AlphaFoldDB" id="A0AAW6TW28"/>
<feature type="domain" description="Pyrrolo-quinoline quinone repeat" evidence="1">
    <location>
        <begin position="333"/>
        <end position="515"/>
    </location>
</feature>
<evidence type="ECO:0000313" key="2">
    <source>
        <dbReference type="EMBL" id="MDI6449842.1"/>
    </source>
</evidence>
<dbReference type="Proteomes" id="UP001431776">
    <property type="component" value="Unassembled WGS sequence"/>
</dbReference>
<dbReference type="RefSeq" id="WP_349245251.1">
    <property type="nucleotide sequence ID" value="NZ_JASCXX010000014.1"/>
</dbReference>
<comment type="caution">
    <text evidence="2">The sequence shown here is derived from an EMBL/GenBank/DDBJ whole genome shotgun (WGS) entry which is preliminary data.</text>
</comment>
<dbReference type="InterPro" id="IPR015943">
    <property type="entry name" value="WD40/YVTN_repeat-like_dom_sf"/>
</dbReference>
<dbReference type="PANTHER" id="PTHR34512:SF30">
    <property type="entry name" value="OUTER MEMBRANE PROTEIN ASSEMBLY FACTOR BAMB"/>
    <property type="match status" value="1"/>
</dbReference>
<dbReference type="InterPro" id="IPR011047">
    <property type="entry name" value="Quinoprotein_ADH-like_sf"/>
</dbReference>
<dbReference type="SUPFAM" id="SSF50998">
    <property type="entry name" value="Quinoprotein alcohol dehydrogenase-like"/>
    <property type="match status" value="1"/>
</dbReference>
<dbReference type="InterPro" id="IPR002372">
    <property type="entry name" value="PQQ_rpt_dom"/>
</dbReference>
<dbReference type="Pfam" id="PF13360">
    <property type="entry name" value="PQQ_2"/>
    <property type="match status" value="2"/>
</dbReference>
<dbReference type="PANTHER" id="PTHR34512">
    <property type="entry name" value="CELL SURFACE PROTEIN"/>
    <property type="match status" value="1"/>
</dbReference>
<protein>
    <submittedName>
        <fullName evidence="2">PQQ-binding-like beta-propeller repeat protein</fullName>
    </submittedName>
</protein>
<name>A0AAW6TW28_9BACT</name>
<accession>A0AAW6TW28</accession>
<evidence type="ECO:0000313" key="3">
    <source>
        <dbReference type="Proteomes" id="UP001431776"/>
    </source>
</evidence>
<dbReference type="Gene3D" id="2.130.10.10">
    <property type="entry name" value="YVTN repeat-like/Quinoprotein amine dehydrogenase"/>
    <property type="match status" value="2"/>
</dbReference>
<sequence>MNQHTRRSDRNILVALVCHVLFPACDVSADQPQWGRAWTRNMVSDATGLIEDFDPATGRNVRWVVPLGTETWATPIVAQGRVFIGTNNRPPRDPRHRGDRALLLCLDENDGRLLWQSVVPKLGPDPYLDWPGSGFCSPVTVEGDRVYVVNNRGEAMCLDIEGQRNGNQGPFLDEGRHMVPEGEPPIEVAETDGDIIWLFDIHKETGTYPHDGAHSSILIDGDFLYMNTGNGVDNTHRVIRRPDGPSLIVLDKHTGRYLARDDERIGPRIFHCTWSSPSMGVVNGCKQIFFGGGDGVLYAFEPLEAAWRGRPALANAEQGQDALATGTVATLKRIWRFDPDPAAPKENVSDYLRNREVSPSVIKGMPVFHENRLYFTYGGDIWWGKRQAWLACIDATKTGDLTDSALVWSYELNEQSCSTPAIHDGLAFIVDCGRTIHCVDIETGQALWTHETQGEIWASPLVADGKLYIGTKRRDFWILAAGREKKVLSETRLDSPISASPIAANGVVYVATMRNLYALQASP</sequence>
<evidence type="ECO:0000259" key="1">
    <source>
        <dbReference type="Pfam" id="PF13360"/>
    </source>
</evidence>
<reference evidence="2" key="1">
    <citation type="submission" date="2023-05" db="EMBL/GenBank/DDBJ databases">
        <title>Anaerotaeda fermentans gen. nov., sp. nov., a novel anaerobic planctomycete of the new family within the order Sedimentisphaerales isolated from Taman Peninsula, Russia.</title>
        <authorList>
            <person name="Khomyakova M.A."/>
            <person name="Merkel A.Y."/>
            <person name="Slobodkin A.I."/>
        </authorList>
    </citation>
    <scope>NUCLEOTIDE SEQUENCE</scope>
    <source>
        <strain evidence="2">M17dextr</strain>
    </source>
</reference>
<organism evidence="2 3">
    <name type="scientific">Anaerobaca lacustris</name>
    <dbReference type="NCBI Taxonomy" id="3044600"/>
    <lineage>
        <taxon>Bacteria</taxon>
        <taxon>Pseudomonadati</taxon>
        <taxon>Planctomycetota</taxon>
        <taxon>Phycisphaerae</taxon>
        <taxon>Sedimentisphaerales</taxon>
        <taxon>Anaerobacaceae</taxon>
        <taxon>Anaerobaca</taxon>
    </lineage>
</organism>
<keyword evidence="3" id="KW-1185">Reference proteome</keyword>
<feature type="domain" description="Pyrrolo-quinoline quinone repeat" evidence="1">
    <location>
        <begin position="48"/>
        <end position="160"/>
    </location>
</feature>
<dbReference type="EMBL" id="JASCXX010000014">
    <property type="protein sequence ID" value="MDI6449842.1"/>
    <property type="molecule type" value="Genomic_DNA"/>
</dbReference>
<gene>
    <name evidence="2" type="ORF">QJ522_12360</name>
</gene>